<feature type="binding site" evidence="11">
    <location>
        <position position="135"/>
    </location>
    <ligand>
        <name>NADP(+)</name>
        <dbReference type="ChEBI" id="CHEBI:58349"/>
    </ligand>
</feature>
<keyword evidence="5 11" id="KW-0479">Metal-binding</keyword>
<evidence type="ECO:0000256" key="9">
    <source>
        <dbReference type="ARBA" id="ARBA00023304"/>
    </source>
</evidence>
<feature type="binding site" evidence="11 12">
    <location>
        <position position="232"/>
    </location>
    <ligand>
        <name>Mg(2+)</name>
        <dbReference type="ChEBI" id="CHEBI:18420"/>
        <label>2</label>
    </ligand>
</feature>
<dbReference type="SUPFAM" id="SSF48179">
    <property type="entry name" value="6-phosphogluconate dehydrogenase C-terminal domain-like"/>
    <property type="match status" value="1"/>
</dbReference>
<dbReference type="GO" id="GO:0005829">
    <property type="term" value="C:cytosol"/>
    <property type="evidence" value="ECO:0007669"/>
    <property type="project" value="TreeGrafter"/>
</dbReference>
<comment type="similarity">
    <text evidence="3 11 12">Belongs to the ketol-acid reductoisomerase family.</text>
</comment>
<dbReference type="UniPathway" id="UPA00047">
    <property type="reaction ID" value="UER00056"/>
</dbReference>
<dbReference type="SUPFAM" id="SSF51735">
    <property type="entry name" value="NAD(P)-binding Rossmann-fold domains"/>
    <property type="match status" value="1"/>
</dbReference>
<dbReference type="GO" id="GO:0016853">
    <property type="term" value="F:isomerase activity"/>
    <property type="evidence" value="ECO:0007669"/>
    <property type="project" value="UniProtKB-KW"/>
</dbReference>
<comment type="catalytic activity">
    <reaction evidence="10 11">
        <text>(2R)-2,3-dihydroxy-3-methylbutanoate + NADP(+) = (2S)-2-acetolactate + NADPH + H(+)</text>
        <dbReference type="Rhea" id="RHEA:22068"/>
        <dbReference type="ChEBI" id="CHEBI:15378"/>
        <dbReference type="ChEBI" id="CHEBI:49072"/>
        <dbReference type="ChEBI" id="CHEBI:57783"/>
        <dbReference type="ChEBI" id="CHEBI:58349"/>
        <dbReference type="ChEBI" id="CHEBI:58476"/>
        <dbReference type="EC" id="1.1.1.86"/>
    </reaction>
</comment>
<comment type="cofactor">
    <cofactor evidence="11">
        <name>Mg(2+)</name>
        <dbReference type="ChEBI" id="CHEBI:18420"/>
    </cofactor>
    <text evidence="11">Binds 2 magnesium ions per subunit.</text>
</comment>
<dbReference type="UniPathway" id="UPA00049">
    <property type="reaction ID" value="UER00060"/>
</dbReference>
<dbReference type="PROSITE" id="PS51851">
    <property type="entry name" value="KARI_C"/>
    <property type="match status" value="1"/>
</dbReference>
<evidence type="ECO:0000256" key="2">
    <source>
        <dbReference type="ARBA" id="ARBA00004885"/>
    </source>
</evidence>
<dbReference type="STRING" id="1577474.GA0111570_104327"/>
<evidence type="ECO:0000259" key="14">
    <source>
        <dbReference type="PROSITE" id="PS51851"/>
    </source>
</evidence>
<dbReference type="AlphaFoldDB" id="A0A1G6GRK9"/>
<dbReference type="Gene3D" id="6.10.240.10">
    <property type="match status" value="1"/>
</dbReference>
<dbReference type="InterPro" id="IPR008927">
    <property type="entry name" value="6-PGluconate_DH-like_C_sf"/>
</dbReference>
<comment type="catalytic activity">
    <reaction evidence="11">
        <text>(2R,3R)-2,3-dihydroxy-3-methylpentanoate + NADP(+) = (S)-2-ethyl-2-hydroxy-3-oxobutanoate + NADPH + H(+)</text>
        <dbReference type="Rhea" id="RHEA:13493"/>
        <dbReference type="ChEBI" id="CHEBI:15378"/>
        <dbReference type="ChEBI" id="CHEBI:49256"/>
        <dbReference type="ChEBI" id="CHEBI:49258"/>
        <dbReference type="ChEBI" id="CHEBI:57783"/>
        <dbReference type="ChEBI" id="CHEBI:58349"/>
        <dbReference type="EC" id="1.1.1.86"/>
    </reaction>
</comment>
<keyword evidence="16" id="KW-1185">Reference proteome</keyword>
<evidence type="ECO:0000256" key="1">
    <source>
        <dbReference type="ARBA" id="ARBA00004864"/>
    </source>
</evidence>
<dbReference type="PANTHER" id="PTHR21371">
    <property type="entry name" value="KETOL-ACID REDUCTOISOMERASE, MITOCHONDRIAL"/>
    <property type="match status" value="1"/>
</dbReference>
<dbReference type="HAMAP" id="MF_00435">
    <property type="entry name" value="IlvC"/>
    <property type="match status" value="1"/>
</dbReference>
<evidence type="ECO:0000259" key="13">
    <source>
        <dbReference type="PROSITE" id="PS51850"/>
    </source>
</evidence>
<evidence type="ECO:0000256" key="11">
    <source>
        <dbReference type="HAMAP-Rule" id="MF_00435"/>
    </source>
</evidence>
<comment type="function">
    <text evidence="11">Involved in the biosynthesis of branched-chain amino acids (BCAA). Catalyzes an alkyl-migration followed by a ketol-acid reduction of (S)-2-acetolactate (S2AL) to yield (R)-2,3-dihydroxy-isovalerate. In the isomerase reaction, S2AL is rearranged via a Mg-dependent methyl migration to produce 3-hydroxy-3-methyl-2-ketobutyrate (HMKB). In the reductase reaction, this 2-ketoacid undergoes a metal-dependent reduction by NADPH to yield (R)-2,3-dihydroxy-isovalerate.</text>
</comment>
<dbReference type="PROSITE" id="PS51850">
    <property type="entry name" value="KARI_N"/>
    <property type="match status" value="1"/>
</dbReference>
<evidence type="ECO:0000256" key="4">
    <source>
        <dbReference type="ARBA" id="ARBA00022605"/>
    </source>
</evidence>
<evidence type="ECO:0000256" key="5">
    <source>
        <dbReference type="ARBA" id="ARBA00022723"/>
    </source>
</evidence>
<dbReference type="GO" id="GO:0000287">
    <property type="term" value="F:magnesium ion binding"/>
    <property type="evidence" value="ECO:0007669"/>
    <property type="project" value="UniProtKB-UniRule"/>
</dbReference>
<dbReference type="InterPro" id="IPR013116">
    <property type="entry name" value="KARI_N"/>
</dbReference>
<feature type="domain" description="KARI N-terminal Rossmann" evidence="13">
    <location>
        <begin position="3"/>
        <end position="183"/>
    </location>
</feature>
<evidence type="ECO:0000256" key="7">
    <source>
        <dbReference type="ARBA" id="ARBA00022857"/>
    </source>
</evidence>
<dbReference type="PANTHER" id="PTHR21371:SF1">
    <property type="entry name" value="KETOL-ACID REDUCTOISOMERASE, MITOCHONDRIAL"/>
    <property type="match status" value="1"/>
</dbReference>
<evidence type="ECO:0000256" key="6">
    <source>
        <dbReference type="ARBA" id="ARBA00022842"/>
    </source>
</evidence>
<feature type="binding site" evidence="11 12">
    <location>
        <position position="196"/>
    </location>
    <ligand>
        <name>Mg(2+)</name>
        <dbReference type="ChEBI" id="CHEBI:18420"/>
        <label>1</label>
    </ligand>
</feature>
<dbReference type="InterPro" id="IPR014359">
    <property type="entry name" value="KARI_prok"/>
</dbReference>
<dbReference type="GO" id="GO:0009097">
    <property type="term" value="P:isoleucine biosynthetic process"/>
    <property type="evidence" value="ECO:0007669"/>
    <property type="project" value="UniProtKB-UniRule"/>
</dbReference>
<evidence type="ECO:0000256" key="10">
    <source>
        <dbReference type="ARBA" id="ARBA00049021"/>
    </source>
</evidence>
<name>A0A1G6GRK9_9ACTN</name>
<feature type="binding site" evidence="11 12">
    <location>
        <position position="192"/>
    </location>
    <ligand>
        <name>Mg(2+)</name>
        <dbReference type="ChEBI" id="CHEBI:18420"/>
        <label>1</label>
    </ligand>
</feature>
<feature type="binding site" evidence="11">
    <location>
        <position position="52"/>
    </location>
    <ligand>
        <name>NADP(+)</name>
        <dbReference type="ChEBI" id="CHEBI:58349"/>
    </ligand>
</feature>
<feature type="active site" evidence="11">
    <location>
        <position position="109"/>
    </location>
</feature>
<protein>
    <recommendedName>
        <fullName evidence="11">Ketol-acid reductoisomerase (NADP(+))</fullName>
        <shortName evidence="11">KARI</shortName>
        <ecNumber evidence="11">1.1.1.86</ecNumber>
    </recommendedName>
    <alternativeName>
        <fullName evidence="11">Acetohydroxy-acid isomeroreductase</fullName>
        <shortName evidence="11">AHIR</shortName>
    </alternativeName>
    <alternativeName>
        <fullName evidence="11">Alpha-keto-beta-hydroxylacyl reductoisomerase</fullName>
    </alternativeName>
</protein>
<keyword evidence="8 11" id="KW-0560">Oxidoreductase</keyword>
<sequence>MAAEMFYDKDADLSLIQGRKVAVIGYGSQGHAHALNLRDSGVDVRVGLQEGSSSRARAEEQGLRVLTPAEAAAEADVVMILVPDQFQADMYASEIAPNLKDGDALFFAHGFNIRYDLIKPPANVTVAMVAPKGPGHLVRREYENGRGVPALIAVEQDPKGEGQALALSWAAGIGAARAGVIKTTFTEETETDLFGEQAVLCGGMSHLVTAGWETLVEAGYQPEIAYFECLHELKLLVDLMYEGGIAKMRWSISDTAEYGDYIAGPKVIGDASKAAMKGLLDDIQSGAFAKDFVADQKNGRKKFLEYRKAGEQHPIEAVGRELRGLMAWVDENQGTEDYVEGQAGR</sequence>
<dbReference type="NCBIfam" id="NF009940">
    <property type="entry name" value="PRK13403.1"/>
    <property type="match status" value="1"/>
</dbReference>
<dbReference type="InterPro" id="IPR036291">
    <property type="entry name" value="NAD(P)-bd_dom_sf"/>
</dbReference>
<dbReference type="GO" id="GO:0050661">
    <property type="term" value="F:NADP binding"/>
    <property type="evidence" value="ECO:0007669"/>
    <property type="project" value="InterPro"/>
</dbReference>
<reference evidence="15 16" key="1">
    <citation type="submission" date="2016-06" db="EMBL/GenBank/DDBJ databases">
        <authorList>
            <person name="Olsen C.W."/>
            <person name="Carey S."/>
            <person name="Hinshaw L."/>
            <person name="Karasin A.I."/>
        </authorList>
    </citation>
    <scope>NUCLEOTIDE SEQUENCE [LARGE SCALE GENOMIC DNA]</scope>
    <source>
        <strain evidence="15 16">LZ-22</strain>
    </source>
</reference>
<evidence type="ECO:0000256" key="8">
    <source>
        <dbReference type="ARBA" id="ARBA00023002"/>
    </source>
</evidence>
<dbReference type="Pfam" id="PF07991">
    <property type="entry name" value="KARI_N"/>
    <property type="match status" value="1"/>
</dbReference>
<keyword evidence="9 11" id="KW-0100">Branched-chain amino acid biosynthesis</keyword>
<dbReference type="EC" id="1.1.1.86" evidence="11"/>
<comment type="pathway">
    <text evidence="2 11">Amino-acid biosynthesis; L-isoleucine biosynthesis; L-isoleucine from 2-oxobutanoate: step 2/4.</text>
</comment>
<dbReference type="InterPro" id="IPR000506">
    <property type="entry name" value="KARI_C"/>
</dbReference>
<dbReference type="NCBIfam" id="NF004017">
    <property type="entry name" value="PRK05479.1"/>
    <property type="match status" value="1"/>
</dbReference>
<dbReference type="FunFam" id="3.40.50.720:FF:000023">
    <property type="entry name" value="Ketol-acid reductoisomerase (NADP(+))"/>
    <property type="match status" value="1"/>
</dbReference>
<feature type="domain" description="KARI C-terminal knotted" evidence="14">
    <location>
        <begin position="184"/>
        <end position="329"/>
    </location>
</feature>
<feature type="binding site" evidence="11">
    <location>
        <begin position="26"/>
        <end position="29"/>
    </location>
    <ligand>
        <name>NADP(+)</name>
        <dbReference type="ChEBI" id="CHEBI:58349"/>
    </ligand>
</feature>
<evidence type="ECO:0000256" key="3">
    <source>
        <dbReference type="ARBA" id="ARBA00010318"/>
    </source>
</evidence>
<dbReference type="PIRSF" id="PIRSF000116">
    <property type="entry name" value="IlvC_gammaproteo"/>
    <property type="match status" value="1"/>
</dbReference>
<comment type="caution">
    <text evidence="11">Lacks conserved residue(s) required for the propagation of feature annotation.</text>
</comment>
<dbReference type="EMBL" id="FMYF01000004">
    <property type="protein sequence ID" value="SDB84588.1"/>
    <property type="molecule type" value="Genomic_DNA"/>
</dbReference>
<feature type="binding site" evidence="11">
    <location>
        <position position="54"/>
    </location>
    <ligand>
        <name>NADP(+)</name>
        <dbReference type="ChEBI" id="CHEBI:58349"/>
    </ligand>
</feature>
<dbReference type="Proteomes" id="UP000199086">
    <property type="component" value="Unassembled WGS sequence"/>
</dbReference>
<dbReference type="NCBIfam" id="TIGR00465">
    <property type="entry name" value="ilvC"/>
    <property type="match status" value="1"/>
</dbReference>
<proteinExistence type="inferred from homology"/>
<dbReference type="InterPro" id="IPR013023">
    <property type="entry name" value="KARI"/>
</dbReference>
<feature type="binding site" evidence="11 12">
    <location>
        <position position="253"/>
    </location>
    <ligand>
        <name>substrate</name>
    </ligand>
</feature>
<evidence type="ECO:0000256" key="12">
    <source>
        <dbReference type="PROSITE-ProRule" id="PRU01198"/>
    </source>
</evidence>
<keyword evidence="15" id="KW-0413">Isomerase</keyword>
<organism evidence="15 16">
    <name type="scientific">Raineyella antarctica</name>
    <dbReference type="NCBI Taxonomy" id="1577474"/>
    <lineage>
        <taxon>Bacteria</taxon>
        <taxon>Bacillati</taxon>
        <taxon>Actinomycetota</taxon>
        <taxon>Actinomycetes</taxon>
        <taxon>Propionibacteriales</taxon>
        <taxon>Propionibacteriaceae</taxon>
        <taxon>Raineyella</taxon>
    </lineage>
</organism>
<keyword evidence="4 11" id="KW-0028">Amino-acid biosynthesis</keyword>
<dbReference type="GO" id="GO:0009099">
    <property type="term" value="P:L-valine biosynthetic process"/>
    <property type="evidence" value="ECO:0007669"/>
    <property type="project" value="UniProtKB-UniRule"/>
</dbReference>
<keyword evidence="7 11" id="KW-0521">NADP</keyword>
<dbReference type="Gene3D" id="3.40.50.720">
    <property type="entry name" value="NAD(P)-binding Rossmann-like Domain"/>
    <property type="match status" value="1"/>
</dbReference>
<feature type="binding site" evidence="11 12">
    <location>
        <position position="228"/>
    </location>
    <ligand>
        <name>Mg(2+)</name>
        <dbReference type="ChEBI" id="CHEBI:18420"/>
        <label>2</label>
    </ligand>
</feature>
<evidence type="ECO:0000313" key="15">
    <source>
        <dbReference type="EMBL" id="SDB84588.1"/>
    </source>
</evidence>
<evidence type="ECO:0000313" key="16">
    <source>
        <dbReference type="Proteomes" id="UP000199086"/>
    </source>
</evidence>
<dbReference type="GO" id="GO:0004455">
    <property type="term" value="F:ketol-acid reductoisomerase activity"/>
    <property type="evidence" value="ECO:0007669"/>
    <property type="project" value="UniProtKB-UniRule"/>
</dbReference>
<keyword evidence="6 11" id="KW-0460">Magnesium</keyword>
<dbReference type="Pfam" id="PF01450">
    <property type="entry name" value="KARI_C"/>
    <property type="match status" value="1"/>
</dbReference>
<accession>A0A1G6GRK9</accession>
<gene>
    <name evidence="11" type="primary">ilvC</name>
    <name evidence="15" type="ORF">GA0111570_104327</name>
</gene>
<comment type="pathway">
    <text evidence="1 11">Amino-acid biosynthesis; L-valine biosynthesis; L-valine from pyruvate: step 2/4.</text>
</comment>
<feature type="binding site" evidence="11 12">
    <location>
        <position position="192"/>
    </location>
    <ligand>
        <name>Mg(2+)</name>
        <dbReference type="ChEBI" id="CHEBI:18420"/>
        <label>2</label>
    </ligand>
</feature>